<comment type="caution">
    <text evidence="2">The sequence shown here is derived from an EMBL/GenBank/DDBJ whole genome shotgun (WGS) entry which is preliminary data.</text>
</comment>
<protein>
    <submittedName>
        <fullName evidence="2">Uncharacterized protein</fullName>
    </submittedName>
</protein>
<gene>
    <name evidence="2" type="ORF">D3250_09110</name>
</gene>
<evidence type="ECO:0000256" key="1">
    <source>
        <dbReference type="SAM" id="MobiDB-lite"/>
    </source>
</evidence>
<dbReference type="EMBL" id="QYZP01000003">
    <property type="protein sequence ID" value="RJN31026.1"/>
    <property type="molecule type" value="Genomic_DNA"/>
</dbReference>
<feature type="region of interest" description="Disordered" evidence="1">
    <location>
        <begin position="122"/>
        <end position="142"/>
    </location>
</feature>
<evidence type="ECO:0000313" key="3">
    <source>
        <dbReference type="Proteomes" id="UP000266615"/>
    </source>
</evidence>
<sequence>MSVFLPFVTSPPHSSDLRLIDAFRPSLLSLLPPPDEPVHAEALLALCVGDGLLEVLEWSREGTGADPAASMWLAALRWHHVITGTFPAGAPQPPPRPTSHALRLIVDTAGVELIPGSAHTSLSGLSSAEMGTRRAPPQPEADDDAALLRILPISCLPYVETPMKQDWAETAICLTHGSSALIREARHRAAHPPTPVPLGPRHELLEVVVEDLDRRWREVTLPKR</sequence>
<keyword evidence="3" id="KW-1185">Reference proteome</keyword>
<dbReference type="Proteomes" id="UP000266615">
    <property type="component" value="Unassembled WGS sequence"/>
</dbReference>
<dbReference type="AlphaFoldDB" id="A0A3A4EZ98"/>
<proteinExistence type="predicted"/>
<organism evidence="2 3">
    <name type="scientific">Nesterenkonia natronophila</name>
    <dbReference type="NCBI Taxonomy" id="2174932"/>
    <lineage>
        <taxon>Bacteria</taxon>
        <taxon>Bacillati</taxon>
        <taxon>Actinomycetota</taxon>
        <taxon>Actinomycetes</taxon>
        <taxon>Micrococcales</taxon>
        <taxon>Micrococcaceae</taxon>
        <taxon>Nesterenkonia</taxon>
    </lineage>
</organism>
<accession>A0A3A4EZ98</accession>
<name>A0A3A4EZ98_9MICC</name>
<evidence type="ECO:0000313" key="2">
    <source>
        <dbReference type="EMBL" id="RJN31026.1"/>
    </source>
</evidence>
<reference evidence="2 3" key="1">
    <citation type="submission" date="2018-09" db="EMBL/GenBank/DDBJ databases">
        <title>Nesterenkonia natronophila sp. nov., an alkaliphilic actinobacteriume isolated from a soda lake, and emended description of the genus Nesterenkonia.</title>
        <authorList>
            <person name="Menes R.J."/>
            <person name="Iriarte A."/>
        </authorList>
    </citation>
    <scope>NUCLEOTIDE SEQUENCE [LARGE SCALE GENOMIC DNA]</scope>
    <source>
        <strain evidence="2 3">M8</strain>
    </source>
</reference>